<gene>
    <name evidence="1" type="ORF">O6H91_05G082600</name>
</gene>
<dbReference type="EMBL" id="CM055096">
    <property type="protein sequence ID" value="KAJ7556422.1"/>
    <property type="molecule type" value="Genomic_DNA"/>
</dbReference>
<organism evidence="1 2">
    <name type="scientific">Diphasiastrum complanatum</name>
    <name type="common">Issler's clubmoss</name>
    <name type="synonym">Lycopodium complanatum</name>
    <dbReference type="NCBI Taxonomy" id="34168"/>
    <lineage>
        <taxon>Eukaryota</taxon>
        <taxon>Viridiplantae</taxon>
        <taxon>Streptophyta</taxon>
        <taxon>Embryophyta</taxon>
        <taxon>Tracheophyta</taxon>
        <taxon>Lycopodiopsida</taxon>
        <taxon>Lycopodiales</taxon>
        <taxon>Lycopodiaceae</taxon>
        <taxon>Lycopodioideae</taxon>
        <taxon>Diphasiastrum</taxon>
    </lineage>
</organism>
<protein>
    <submittedName>
        <fullName evidence="1">Uncharacterized protein</fullName>
    </submittedName>
</protein>
<name>A0ACC2DQ96_DIPCM</name>
<sequence>MPLLKPQSQFLSRSSLAFRKPFVRSTFGLSSGLSYSFVAFHWNQNFVICCSLPRQGSQAGSVRQDYDMVGRRSFFFQILTASGPQTGIEVFFRDGLAVQVF</sequence>
<evidence type="ECO:0000313" key="1">
    <source>
        <dbReference type="EMBL" id="KAJ7556422.1"/>
    </source>
</evidence>
<evidence type="ECO:0000313" key="2">
    <source>
        <dbReference type="Proteomes" id="UP001162992"/>
    </source>
</evidence>
<comment type="caution">
    <text evidence="1">The sequence shown here is derived from an EMBL/GenBank/DDBJ whole genome shotgun (WGS) entry which is preliminary data.</text>
</comment>
<proteinExistence type="predicted"/>
<reference evidence="2" key="1">
    <citation type="journal article" date="2024" name="Proc. Natl. Acad. Sci. U.S.A.">
        <title>Extraordinary preservation of gene collinearity over three hundred million years revealed in homosporous lycophytes.</title>
        <authorList>
            <person name="Li C."/>
            <person name="Wickell D."/>
            <person name="Kuo L.Y."/>
            <person name="Chen X."/>
            <person name="Nie B."/>
            <person name="Liao X."/>
            <person name="Peng D."/>
            <person name="Ji J."/>
            <person name="Jenkins J."/>
            <person name="Williams M."/>
            <person name="Shu S."/>
            <person name="Plott C."/>
            <person name="Barry K."/>
            <person name="Rajasekar S."/>
            <person name="Grimwood J."/>
            <person name="Han X."/>
            <person name="Sun S."/>
            <person name="Hou Z."/>
            <person name="He W."/>
            <person name="Dai G."/>
            <person name="Sun C."/>
            <person name="Schmutz J."/>
            <person name="Leebens-Mack J.H."/>
            <person name="Li F.W."/>
            <person name="Wang L."/>
        </authorList>
    </citation>
    <scope>NUCLEOTIDE SEQUENCE [LARGE SCALE GENOMIC DNA]</scope>
    <source>
        <strain evidence="2">cv. PW_Plant_1</strain>
    </source>
</reference>
<keyword evidence="2" id="KW-1185">Reference proteome</keyword>
<dbReference type="Proteomes" id="UP001162992">
    <property type="component" value="Chromosome 5"/>
</dbReference>
<accession>A0ACC2DQ96</accession>